<dbReference type="GO" id="GO:0003677">
    <property type="term" value="F:DNA binding"/>
    <property type="evidence" value="ECO:0007669"/>
    <property type="project" value="UniProtKB-KW"/>
</dbReference>
<accession>A0A8S5VFV6</accession>
<sequence length="50" mass="5549">MEVTPDKYELPVAVADSLRALAKLRGVTPAAISHSVHKFGDRGKYRRVEI</sequence>
<name>A0A8S5VFV6_9CAUD</name>
<protein>
    <submittedName>
        <fullName evidence="1">Transcriptional regulator, LacI family GENOMICS, TRANSCRIPTION, DNA-binding, Transcription.6A</fullName>
    </submittedName>
</protein>
<proteinExistence type="predicted"/>
<evidence type="ECO:0000313" key="1">
    <source>
        <dbReference type="EMBL" id="DAG05566.1"/>
    </source>
</evidence>
<keyword evidence="1" id="KW-0238">DNA-binding</keyword>
<dbReference type="EMBL" id="BK016261">
    <property type="protein sequence ID" value="DAG05566.1"/>
    <property type="molecule type" value="Genomic_DNA"/>
</dbReference>
<organism evidence="1">
    <name type="scientific">Siphoviridae sp. ctNHj22</name>
    <dbReference type="NCBI Taxonomy" id="2825468"/>
    <lineage>
        <taxon>Viruses</taxon>
        <taxon>Duplodnaviria</taxon>
        <taxon>Heunggongvirae</taxon>
        <taxon>Uroviricota</taxon>
        <taxon>Caudoviricetes</taxon>
    </lineage>
</organism>
<reference evidence="1" key="1">
    <citation type="journal article" date="2021" name="Proc. Natl. Acad. Sci. U.S.A.">
        <title>A Catalog of Tens of Thousands of Viruses from Human Metagenomes Reveals Hidden Associations with Chronic Diseases.</title>
        <authorList>
            <person name="Tisza M.J."/>
            <person name="Buck C.B."/>
        </authorList>
    </citation>
    <scope>NUCLEOTIDE SEQUENCE</scope>
    <source>
        <strain evidence="1">CtNHj22</strain>
    </source>
</reference>